<dbReference type="Pfam" id="PF01636">
    <property type="entry name" value="APH"/>
    <property type="match status" value="1"/>
</dbReference>
<sequence length="525" mass="56670">MTVRPPADAAAAEADNQQHVLDFLDSSSFGPAGGGKRIDTHASIVFLGADRALKIKRAVRLPFLDYSTLEKRKNACEEELKVNAGNAPQLYRRVVPITRNSDGDLEIGGSGTAVEWAVEMTRFDEKQSLDRIAASKTIDPSLATAVADAVLRSHDRAPRDDGKGWLASILPIIDRNTVKFRTVRGLDSAAIEQLDAASRGAVTTLQPLLRERAGQGFVRRCHGDLHLANVALVDGKPLLFDAIEFNPVIATTDILYDFAFTLMDLIHFNQSAAANAVFNGYLAQAGEKDFDGLRLLPLFLSMRAAIRAHVLFVKSEHAGESDAVWQEAKRYFDLAGRLIAPKPPILVAIGGLSGTGKSVLARGLAGLIEPPPGALIVRSDVVRKCLLGTSETTALPESAYQSDTTERVYAALSSTAQRVLIQGCSVALDAAYLQEAERTEIESLAATHSARFVGLFLTTDLATRLARIEQRKGDASDATRSVALKQETFAIGAVKWHMIDASGTPEQSLCNARVFLPLVPDQPRP</sequence>
<dbReference type="AlphaFoldDB" id="A0A7Y4GWQ3"/>
<dbReference type="InterPro" id="IPR052732">
    <property type="entry name" value="Cell-binding_unc_protein"/>
</dbReference>
<evidence type="ECO:0000259" key="1">
    <source>
        <dbReference type="Pfam" id="PF01636"/>
    </source>
</evidence>
<protein>
    <submittedName>
        <fullName evidence="2">AAA family ATPase</fullName>
    </submittedName>
</protein>
<dbReference type="RefSeq" id="WP_171582273.1">
    <property type="nucleotide sequence ID" value="NZ_JAAVLX010000009.1"/>
</dbReference>
<dbReference type="Gene3D" id="3.40.50.300">
    <property type="entry name" value="P-loop containing nucleotide triphosphate hydrolases"/>
    <property type="match status" value="1"/>
</dbReference>
<dbReference type="SUPFAM" id="SSF52540">
    <property type="entry name" value="P-loop containing nucleoside triphosphate hydrolases"/>
    <property type="match status" value="1"/>
</dbReference>
<evidence type="ECO:0000313" key="2">
    <source>
        <dbReference type="EMBL" id="NOJ43057.1"/>
    </source>
</evidence>
<proteinExistence type="predicted"/>
<gene>
    <name evidence="2" type="ORF">HCN58_26360</name>
</gene>
<dbReference type="InterPro" id="IPR002575">
    <property type="entry name" value="Aminoglycoside_PTrfase"/>
</dbReference>
<dbReference type="EMBL" id="JAAVLX010000009">
    <property type="protein sequence ID" value="NOJ43057.1"/>
    <property type="molecule type" value="Genomic_DNA"/>
</dbReference>
<dbReference type="PANTHER" id="PTHR43883:SF1">
    <property type="entry name" value="GLUCONOKINASE"/>
    <property type="match status" value="1"/>
</dbReference>
<keyword evidence="3" id="KW-1185">Reference proteome</keyword>
<feature type="domain" description="Aminoglycoside phosphotransferase" evidence="1">
    <location>
        <begin position="112"/>
        <end position="288"/>
    </location>
</feature>
<comment type="caution">
    <text evidence="2">The sequence shown here is derived from an EMBL/GenBank/DDBJ whole genome shotgun (WGS) entry which is preliminary data.</text>
</comment>
<reference evidence="2 3" key="1">
    <citation type="submission" date="2020-03" db="EMBL/GenBank/DDBJ databases">
        <title>Bradyrhizobium diversity isolated from nodules of Indigofera sp.</title>
        <authorList>
            <person name="Klepa M."/>
            <person name="Helene L."/>
            <person name="Hungria M."/>
        </authorList>
    </citation>
    <scope>NUCLEOTIDE SEQUENCE [LARGE SCALE GENOMIC DNA]</scope>
    <source>
        <strain evidence="2 3">WSM 1791</strain>
    </source>
</reference>
<dbReference type="Pfam" id="PF13671">
    <property type="entry name" value="AAA_33"/>
    <property type="match status" value="1"/>
</dbReference>
<dbReference type="Proteomes" id="UP000544122">
    <property type="component" value="Unassembled WGS sequence"/>
</dbReference>
<accession>A0A7Y4GWQ3</accession>
<dbReference type="PANTHER" id="PTHR43883">
    <property type="entry name" value="SLR0207 PROTEIN"/>
    <property type="match status" value="1"/>
</dbReference>
<organism evidence="2 3">
    <name type="scientific">Bradyrhizobium australiense</name>
    <dbReference type="NCBI Taxonomy" id="2721161"/>
    <lineage>
        <taxon>Bacteria</taxon>
        <taxon>Pseudomonadati</taxon>
        <taxon>Pseudomonadota</taxon>
        <taxon>Alphaproteobacteria</taxon>
        <taxon>Hyphomicrobiales</taxon>
        <taxon>Nitrobacteraceae</taxon>
        <taxon>Bradyrhizobium</taxon>
    </lineage>
</organism>
<name>A0A7Y4GWQ3_9BRAD</name>
<dbReference type="InterPro" id="IPR027417">
    <property type="entry name" value="P-loop_NTPase"/>
</dbReference>
<dbReference type="SUPFAM" id="SSF56112">
    <property type="entry name" value="Protein kinase-like (PK-like)"/>
    <property type="match status" value="1"/>
</dbReference>
<evidence type="ECO:0000313" key="3">
    <source>
        <dbReference type="Proteomes" id="UP000544122"/>
    </source>
</evidence>
<dbReference type="InterPro" id="IPR011009">
    <property type="entry name" value="Kinase-like_dom_sf"/>
</dbReference>